<keyword evidence="4" id="KW-0326">Glycosidase</keyword>
<evidence type="ECO:0000259" key="6">
    <source>
        <dbReference type="SMART" id="SM01217"/>
    </source>
</evidence>
<dbReference type="Proteomes" id="UP000244450">
    <property type="component" value="Unassembled WGS sequence"/>
</dbReference>
<dbReference type="PANTHER" id="PTHR42715:SF10">
    <property type="entry name" value="BETA-GLUCOSIDASE"/>
    <property type="match status" value="1"/>
</dbReference>
<dbReference type="PROSITE" id="PS51257">
    <property type="entry name" value="PROKAR_LIPOPROTEIN"/>
    <property type="match status" value="1"/>
</dbReference>
<evidence type="ECO:0000256" key="4">
    <source>
        <dbReference type="RuleBase" id="RU361161"/>
    </source>
</evidence>
<dbReference type="InterPro" id="IPR002772">
    <property type="entry name" value="Glyco_hydro_3_C"/>
</dbReference>
<feature type="domain" description="Fibronectin type III-like" evidence="6">
    <location>
        <begin position="678"/>
        <end position="749"/>
    </location>
</feature>
<keyword evidence="2 4" id="KW-0378">Hydrolase</keyword>
<comment type="caution">
    <text evidence="7">The sequence shown here is derived from an EMBL/GenBank/DDBJ whole genome shotgun (WGS) entry which is preliminary data.</text>
</comment>
<dbReference type="Pfam" id="PF01915">
    <property type="entry name" value="Glyco_hydro_3_C"/>
    <property type="match status" value="1"/>
</dbReference>
<dbReference type="SUPFAM" id="SSF51445">
    <property type="entry name" value="(Trans)glycosidases"/>
    <property type="match status" value="1"/>
</dbReference>
<dbReference type="Gene3D" id="2.60.40.10">
    <property type="entry name" value="Immunoglobulins"/>
    <property type="match status" value="1"/>
</dbReference>
<dbReference type="InterPro" id="IPR017853">
    <property type="entry name" value="GH"/>
</dbReference>
<comment type="similarity">
    <text evidence="1 4">Belongs to the glycosyl hydrolase 3 family.</text>
</comment>
<feature type="chain" id="PRO_5015545782" evidence="5">
    <location>
        <begin position="21"/>
        <end position="784"/>
    </location>
</feature>
<gene>
    <name evidence="7" type="ORF">DCC81_16030</name>
</gene>
<keyword evidence="5" id="KW-0732">Signal</keyword>
<dbReference type="Gene3D" id="3.40.50.1700">
    <property type="entry name" value="Glycoside hydrolase family 3 C-terminal domain"/>
    <property type="match status" value="1"/>
</dbReference>
<proteinExistence type="inferred from homology"/>
<keyword evidence="3" id="KW-0119">Carbohydrate metabolism</keyword>
<dbReference type="PROSITE" id="PS00775">
    <property type="entry name" value="GLYCOSYL_HYDROL_F3"/>
    <property type="match status" value="1"/>
</dbReference>
<dbReference type="GO" id="GO:0008422">
    <property type="term" value="F:beta-glucosidase activity"/>
    <property type="evidence" value="ECO:0007669"/>
    <property type="project" value="UniProtKB-ARBA"/>
</dbReference>
<name>A0A2T7BHM2_9BACT</name>
<dbReference type="SUPFAM" id="SSF52279">
    <property type="entry name" value="Beta-D-glucan exohydrolase, C-terminal domain"/>
    <property type="match status" value="1"/>
</dbReference>
<dbReference type="Gene3D" id="3.20.20.300">
    <property type="entry name" value="Glycoside hydrolase, family 3, N-terminal domain"/>
    <property type="match status" value="1"/>
</dbReference>
<dbReference type="InterPro" id="IPR036962">
    <property type="entry name" value="Glyco_hydro_3_N_sf"/>
</dbReference>
<dbReference type="InterPro" id="IPR013783">
    <property type="entry name" value="Ig-like_fold"/>
</dbReference>
<dbReference type="InterPro" id="IPR026891">
    <property type="entry name" value="Fn3-like"/>
</dbReference>
<reference evidence="7 8" key="1">
    <citation type="submission" date="2018-04" db="EMBL/GenBank/DDBJ databases">
        <title>Chitinophaga fuyangensis sp. nov., isolated from soil in a chemical factory.</title>
        <authorList>
            <person name="Chen K."/>
        </authorList>
    </citation>
    <scope>NUCLEOTIDE SEQUENCE [LARGE SCALE GENOMIC DNA]</scope>
    <source>
        <strain evidence="7 8">LY-1</strain>
    </source>
</reference>
<dbReference type="RefSeq" id="WP_108687607.1">
    <property type="nucleotide sequence ID" value="NZ_QCYK01000002.1"/>
</dbReference>
<dbReference type="InterPro" id="IPR050288">
    <property type="entry name" value="Cellulose_deg_GH3"/>
</dbReference>
<dbReference type="AlphaFoldDB" id="A0A2T7BHM2"/>
<feature type="signal peptide" evidence="5">
    <location>
        <begin position="1"/>
        <end position="20"/>
    </location>
</feature>
<evidence type="ECO:0000313" key="7">
    <source>
        <dbReference type="EMBL" id="PUZ25768.1"/>
    </source>
</evidence>
<dbReference type="OrthoDB" id="721009at2"/>
<dbReference type="PANTHER" id="PTHR42715">
    <property type="entry name" value="BETA-GLUCOSIDASE"/>
    <property type="match status" value="1"/>
</dbReference>
<evidence type="ECO:0000256" key="3">
    <source>
        <dbReference type="ARBA" id="ARBA00023277"/>
    </source>
</evidence>
<evidence type="ECO:0000256" key="1">
    <source>
        <dbReference type="ARBA" id="ARBA00005336"/>
    </source>
</evidence>
<evidence type="ECO:0000256" key="2">
    <source>
        <dbReference type="ARBA" id="ARBA00022801"/>
    </source>
</evidence>
<dbReference type="Pfam" id="PF14310">
    <property type="entry name" value="Fn3-like"/>
    <property type="match status" value="1"/>
</dbReference>
<evidence type="ECO:0000256" key="5">
    <source>
        <dbReference type="SAM" id="SignalP"/>
    </source>
</evidence>
<dbReference type="PRINTS" id="PR00133">
    <property type="entry name" value="GLHYDRLASE3"/>
</dbReference>
<dbReference type="InterPro" id="IPR001764">
    <property type="entry name" value="Glyco_hydro_3_N"/>
</dbReference>
<dbReference type="FunFam" id="2.60.40.10:FF:000495">
    <property type="entry name" value="Periplasmic beta-glucosidase"/>
    <property type="match status" value="1"/>
</dbReference>
<dbReference type="InterPro" id="IPR036881">
    <property type="entry name" value="Glyco_hydro_3_C_sf"/>
</dbReference>
<dbReference type="InterPro" id="IPR019800">
    <property type="entry name" value="Glyco_hydro_3_AS"/>
</dbReference>
<accession>A0A2T7BHM2</accession>
<evidence type="ECO:0000313" key="8">
    <source>
        <dbReference type="Proteomes" id="UP000244450"/>
    </source>
</evidence>
<protein>
    <submittedName>
        <fullName evidence="7">Glycosyl hydrolase</fullName>
    </submittedName>
</protein>
<dbReference type="SMART" id="SM01217">
    <property type="entry name" value="Fn3_like"/>
    <property type="match status" value="1"/>
</dbReference>
<dbReference type="GO" id="GO:0005975">
    <property type="term" value="P:carbohydrate metabolic process"/>
    <property type="evidence" value="ECO:0007669"/>
    <property type="project" value="InterPro"/>
</dbReference>
<sequence length="784" mass="84345">MIRSIAGILCLCFASSCIFAQTAPQLGHSPLPEVVKAMTTEEKVKLIVGMGMRIEDLPPGMLPPADPGDDQVPEKVPGAAGRTHAIPRLGIPSIVLSDGPAGVRINPIRNGDSAHPYYATAFPVGTLLASSWDTALVRRVGQAFGKEALDYGIDVLLSPAINLQRNPLGGRNFEYYSEDPVVAGNIAAALINGVQANHVGTSLKHFAANNQEFNRMQLNTHVSERALRELYLRGFEIAIKQSQPWTVMSSYNLVNDTYTSESRPLLTDILRDEWGFKGFVMTDWFGGQHPVAQMNAGNDMLMPGTHAQTEALLAGVQSGVITPAQLDENVTRILNIILLSPAFKHYNYSDKPDLKAHAAVSRAAAAEGMVLLKNKDNVLPLAQSRRIALFGNTSYDLIAGGTGSGDVNKAYVVSLLEGMQAANFPVDAALSNTYQVYIAAQKNHRSKPAMAFLAPPPIAEMPLEETLLQAKAASNDIALVTIGRLAGEGGDRKVDDDYTLTAAELQNLHNISNTFHAKGKKVIVIMNIGGVMDVSSWRDDADAILLAWQPGQEGGHAIADVVTGKVNPSGKLTATFPVHYEDVPSARTFPGQLLHPDDSTAGNPLMGKPAEVSYEEGIYVGYRYYKTFNIKAAYEFGYGLSYTNFSYGKVTLSGSHFDGTPMTATLTVTNSGKVPGKEVVELYLAAPAKMADKPAQELKAFAKTKLLAPGASQTLTFTLSIKDLASFNTAQSSWIADAGNYEVRIGASSEDVRQTATFTLDKEMLAEKVHTALAPQLPLHELHP</sequence>
<organism evidence="7 8">
    <name type="scientific">Chitinophaga parva</name>
    <dbReference type="NCBI Taxonomy" id="2169414"/>
    <lineage>
        <taxon>Bacteria</taxon>
        <taxon>Pseudomonadati</taxon>
        <taxon>Bacteroidota</taxon>
        <taxon>Chitinophagia</taxon>
        <taxon>Chitinophagales</taxon>
        <taxon>Chitinophagaceae</taxon>
        <taxon>Chitinophaga</taxon>
    </lineage>
</organism>
<keyword evidence="8" id="KW-1185">Reference proteome</keyword>
<dbReference type="Pfam" id="PF00933">
    <property type="entry name" value="Glyco_hydro_3"/>
    <property type="match status" value="1"/>
</dbReference>
<dbReference type="EMBL" id="QCYK01000002">
    <property type="protein sequence ID" value="PUZ25768.1"/>
    <property type="molecule type" value="Genomic_DNA"/>
</dbReference>